<sequence length="1097" mass="121957">ISAECNARKEIFSKEESAGGSSGLGEQGPEDITNAYQGKNFTLPTERPLVTTLEKSNTEIQHLKEGSPFRLLQDYASDDSLEKDVKIHVQNTSVLFGDNLSRDAGSNLENASSLYKPEKGFGPISLSSVPCAIGSSEVVEGTFTTPITNGNEHIGNKHIQQVSINNASSMEVLHKEIVMFSKDHTQEKENETLGSAQHKVDKFGRLVKDGGSDSDSDDSCHIRRHGNRSRGRSFSPPNRRRIRSPLKRREKRSRSRSWSPRNRRSRSRSPRNRRSRSRSPRNRRSRSRSPRNRRSRSRSPRNRRSRSRSPRNRRSRSRSPRNRRSRSRSPRNRRSRSRSPSFRRAGAFRSENKRQLKGKMPECFDFRRGRCYRGASCRYLHHGSNKSDESRGQRNKQQNLEFPQSSKTNDSLEIKPIPDKEAVQEHGGAGGTEVKLNNNSVGTRDMNIDQERQYSVGGGGSQSTQYHIVKSENSRDISASVFETHSVETKQEGSLNSCDIASQKIHSSFKSSFDQKSLSSPLDPVCQSAGCLPQRSDNLSDSSPYKTSTSSPNRLLESNAHKNTKDLHNHPSHIPSHSLPSSQGLDILHTKQHQTASSRESFPSYMLPNQPSYFALQQNPSLSSLPPPPSLAPQDSMVNAGTVTTGVSSHFQQSYMPLRNDFGSQIVPRPYPAELPAQSQSNGFQHQPYLPIQEANQPMHASLPMYTQPIQQCGAPSMLREDGFMQPSFAQGNTHPQTMPFSHQMLVGNKTQPFPSESLQPGGFRHSSSCMDSYSQQQHPPHSLHHPMVDSNYALTGMVNSSINDTPDIKETKPHHVDIGGSTSSIFPNPHAPTPDQPINSKCSSDVLRQDIDTTYNKTPFSSTHIPVDERGIISQQAMSSPNSARAIGQNFPISTGDQYDPLVDSIEPSSRLSRKFDHIKKMEVTGDSDMLLGFSGSNKPLDMEENNKTEDGGAIASAASADNEEIGETADAEVGAVEYGSPHNPVEINMPTGEIEIDQIKSPGNSKKDKDSRSLKLFKVALADFVKEVLKPSWQKGNMSKEAFKTIVKKTVDKVAGAMKSHQIPKSRGKVDRYIESSQLKLTKLVMGYVDKYVNV</sequence>
<feature type="compositionally biased region" description="Basic and acidic residues" evidence="2">
    <location>
        <begin position="559"/>
        <end position="569"/>
    </location>
</feature>
<keyword evidence="1" id="KW-0862">Zinc</keyword>
<keyword evidence="5" id="KW-1185">Reference proteome</keyword>
<dbReference type="InterPro" id="IPR000571">
    <property type="entry name" value="Znf_CCCH"/>
</dbReference>
<feature type="compositionally biased region" description="Basic residues" evidence="2">
    <location>
        <begin position="238"/>
        <end position="337"/>
    </location>
</feature>
<feature type="region of interest" description="Disordered" evidence="2">
    <location>
        <begin position="529"/>
        <end position="583"/>
    </location>
</feature>
<evidence type="ECO:0000256" key="1">
    <source>
        <dbReference type="PROSITE-ProRule" id="PRU00723"/>
    </source>
</evidence>
<dbReference type="PROSITE" id="PS50103">
    <property type="entry name" value="ZF_C3H1"/>
    <property type="match status" value="1"/>
</dbReference>
<feature type="zinc finger region" description="C3H1-type" evidence="1">
    <location>
        <begin position="357"/>
        <end position="385"/>
    </location>
</feature>
<evidence type="ECO:0000313" key="5">
    <source>
        <dbReference type="Proteomes" id="UP000188268"/>
    </source>
</evidence>
<accession>A0A1R3GXX0</accession>
<keyword evidence="1" id="KW-0863">Zinc-finger</keyword>
<proteinExistence type="predicted"/>
<dbReference type="STRING" id="210143.A0A1R3GXX0"/>
<feature type="region of interest" description="Disordered" evidence="2">
    <location>
        <begin position="1"/>
        <end position="40"/>
    </location>
</feature>
<comment type="caution">
    <text evidence="4">The sequence shown here is derived from an EMBL/GenBank/DDBJ whole genome shotgun (WGS) entry which is preliminary data.</text>
</comment>
<dbReference type="Gene3D" id="3.30.1370.210">
    <property type="match status" value="1"/>
</dbReference>
<dbReference type="InterPro" id="IPR057031">
    <property type="entry name" value="SFR19-like_C"/>
</dbReference>
<feature type="compositionally biased region" description="Low complexity" evidence="2">
    <location>
        <begin position="572"/>
        <end position="582"/>
    </location>
</feature>
<dbReference type="Gramene" id="OMO62939">
    <property type="protein sequence ID" value="OMO62939"/>
    <property type="gene ID" value="CCACVL1_22566"/>
</dbReference>
<reference evidence="4 5" key="1">
    <citation type="submission" date="2013-09" db="EMBL/GenBank/DDBJ databases">
        <title>Corchorus capsularis genome sequencing.</title>
        <authorList>
            <person name="Alam M."/>
            <person name="Haque M.S."/>
            <person name="Islam M.S."/>
            <person name="Emdad E.M."/>
            <person name="Islam M.M."/>
            <person name="Ahmed B."/>
            <person name="Halim A."/>
            <person name="Hossen Q.M.M."/>
            <person name="Hossain M.Z."/>
            <person name="Ahmed R."/>
            <person name="Khan M.M."/>
            <person name="Islam R."/>
            <person name="Rashid M.M."/>
            <person name="Khan S.A."/>
            <person name="Rahman M.S."/>
            <person name="Alam M."/>
        </authorList>
    </citation>
    <scope>NUCLEOTIDE SEQUENCE [LARGE SCALE GENOMIC DNA]</scope>
    <source>
        <strain evidence="5">cv. CVL-1</strain>
        <tissue evidence="4">Whole seedling</tissue>
    </source>
</reference>
<dbReference type="EMBL" id="AWWV01013078">
    <property type="protein sequence ID" value="OMO62939.1"/>
    <property type="molecule type" value="Genomic_DNA"/>
</dbReference>
<feature type="compositionally biased region" description="Basic and acidic residues" evidence="2">
    <location>
        <begin position="410"/>
        <end position="424"/>
    </location>
</feature>
<feature type="compositionally biased region" description="Basic residues" evidence="2">
    <location>
        <begin position="222"/>
        <end position="231"/>
    </location>
</feature>
<evidence type="ECO:0000259" key="3">
    <source>
        <dbReference type="PROSITE" id="PS50103"/>
    </source>
</evidence>
<dbReference type="PANTHER" id="PTHR36886">
    <property type="entry name" value="PROTEIN FRIGIDA-ESSENTIAL 1"/>
    <property type="match status" value="1"/>
</dbReference>
<feature type="region of interest" description="Disordered" evidence="2">
    <location>
        <begin position="758"/>
        <end position="783"/>
    </location>
</feature>
<feature type="compositionally biased region" description="Basic and acidic residues" evidence="2">
    <location>
        <begin position="1"/>
        <end position="17"/>
    </location>
</feature>
<feature type="compositionally biased region" description="Low complexity" evidence="2">
    <location>
        <begin position="540"/>
        <end position="552"/>
    </location>
</feature>
<dbReference type="OMA" id="NYAPQFG"/>
<protein>
    <recommendedName>
        <fullName evidence="3">C3H1-type domain-containing protein</fullName>
    </recommendedName>
</protein>
<dbReference type="GO" id="GO:0008270">
    <property type="term" value="F:zinc ion binding"/>
    <property type="evidence" value="ECO:0007669"/>
    <property type="project" value="UniProtKB-KW"/>
</dbReference>
<feature type="non-terminal residue" evidence="4">
    <location>
        <position position="1"/>
    </location>
</feature>
<dbReference type="OrthoDB" id="21470at2759"/>
<name>A0A1R3GXX0_COCAP</name>
<feature type="region of interest" description="Disordered" evidence="2">
    <location>
        <begin position="205"/>
        <end position="354"/>
    </location>
</feature>
<feature type="compositionally biased region" description="Polar residues" evidence="2">
    <location>
        <begin position="395"/>
        <end position="409"/>
    </location>
</feature>
<feature type="region of interest" description="Disordered" evidence="2">
    <location>
        <begin position="382"/>
        <end position="446"/>
    </location>
</feature>
<keyword evidence="1" id="KW-0479">Metal-binding</keyword>
<dbReference type="Proteomes" id="UP000188268">
    <property type="component" value="Unassembled WGS sequence"/>
</dbReference>
<dbReference type="PANTHER" id="PTHR36886:SF7">
    <property type="entry name" value="EXPRESSED PROTEIN"/>
    <property type="match status" value="1"/>
</dbReference>
<dbReference type="InterPro" id="IPR052650">
    <property type="entry name" value="Zinc_finger_CCCH"/>
</dbReference>
<dbReference type="AlphaFoldDB" id="A0A1R3GXX0"/>
<evidence type="ECO:0000256" key="2">
    <source>
        <dbReference type="SAM" id="MobiDB-lite"/>
    </source>
</evidence>
<gene>
    <name evidence="4" type="ORF">CCACVL1_22566</name>
</gene>
<evidence type="ECO:0000313" key="4">
    <source>
        <dbReference type="EMBL" id="OMO62939.1"/>
    </source>
</evidence>
<organism evidence="4 5">
    <name type="scientific">Corchorus capsularis</name>
    <name type="common">Jute</name>
    <dbReference type="NCBI Taxonomy" id="210143"/>
    <lineage>
        <taxon>Eukaryota</taxon>
        <taxon>Viridiplantae</taxon>
        <taxon>Streptophyta</taxon>
        <taxon>Embryophyta</taxon>
        <taxon>Tracheophyta</taxon>
        <taxon>Spermatophyta</taxon>
        <taxon>Magnoliopsida</taxon>
        <taxon>eudicotyledons</taxon>
        <taxon>Gunneridae</taxon>
        <taxon>Pentapetalae</taxon>
        <taxon>rosids</taxon>
        <taxon>malvids</taxon>
        <taxon>Malvales</taxon>
        <taxon>Malvaceae</taxon>
        <taxon>Grewioideae</taxon>
        <taxon>Apeibeae</taxon>
        <taxon>Corchorus</taxon>
    </lineage>
</organism>
<dbReference type="Pfam" id="PF23030">
    <property type="entry name" value="SCAF11-like_C"/>
    <property type="match status" value="1"/>
</dbReference>
<feature type="domain" description="C3H1-type" evidence="3">
    <location>
        <begin position="357"/>
        <end position="385"/>
    </location>
</feature>